<reference evidence="1" key="2">
    <citation type="submission" date="2016-06" db="EMBL/GenBank/DDBJ databases">
        <title>The genome of a short-lived fish provides insights into sex chromosome evolution and the genetic control of aging.</title>
        <authorList>
            <person name="Reichwald K."/>
            <person name="Felder M."/>
            <person name="Petzold A."/>
            <person name="Koch P."/>
            <person name="Groth M."/>
            <person name="Platzer M."/>
        </authorList>
    </citation>
    <scope>NUCLEOTIDE SEQUENCE</scope>
    <source>
        <tissue evidence="1">Brain</tissue>
    </source>
</reference>
<protein>
    <submittedName>
        <fullName evidence="1">Interleukin 4/13-2</fullName>
    </submittedName>
</protein>
<proteinExistence type="predicted"/>
<dbReference type="EMBL" id="HADW01004736">
    <property type="protein sequence ID" value="SBP06136.1"/>
    <property type="molecule type" value="Transcribed_RNA"/>
</dbReference>
<sequence>DFYVEDVKALADNGCKSDFFCKVESVLRDHGKEEMLVRNLGAYINHYHVNCTKELKKVSKSTVSKPITDLLQHLDRCSKKTNFDGGLKRPSSE</sequence>
<evidence type="ECO:0000313" key="1">
    <source>
        <dbReference type="EMBL" id="SBP06136.1"/>
    </source>
</evidence>
<reference evidence="1" key="1">
    <citation type="submission" date="2016-05" db="EMBL/GenBank/DDBJ databases">
        <authorList>
            <person name="Lavstsen T."/>
            <person name="Jespersen J.S."/>
        </authorList>
    </citation>
    <scope>NUCLEOTIDE SEQUENCE</scope>
    <source>
        <tissue evidence="1">Brain</tissue>
    </source>
</reference>
<gene>
    <name evidence="1" type="primary">Nfu_g_1_005252</name>
</gene>
<dbReference type="AlphaFoldDB" id="A0A1A7WKL7"/>
<feature type="non-terminal residue" evidence="1">
    <location>
        <position position="1"/>
    </location>
</feature>
<organism evidence="1">
    <name type="scientific">Iconisemion striatum</name>
    <dbReference type="NCBI Taxonomy" id="60296"/>
    <lineage>
        <taxon>Eukaryota</taxon>
        <taxon>Metazoa</taxon>
        <taxon>Chordata</taxon>
        <taxon>Craniata</taxon>
        <taxon>Vertebrata</taxon>
        <taxon>Euteleostomi</taxon>
        <taxon>Actinopterygii</taxon>
        <taxon>Neopterygii</taxon>
        <taxon>Teleostei</taxon>
        <taxon>Neoteleostei</taxon>
        <taxon>Acanthomorphata</taxon>
        <taxon>Ovalentaria</taxon>
        <taxon>Atherinomorphae</taxon>
        <taxon>Cyprinodontiformes</taxon>
        <taxon>Nothobranchiidae</taxon>
        <taxon>Iconisemion</taxon>
    </lineage>
</organism>
<name>A0A1A7WKL7_9TELE</name>
<accession>A0A1A7WKL7</accession>